<dbReference type="InterPro" id="IPR022607">
    <property type="entry name" value="Phage_T4_Gp53_baseplate_wedge"/>
</dbReference>
<dbReference type="Pfam" id="PF11246">
    <property type="entry name" value="Phage_gp53"/>
    <property type="match status" value="1"/>
</dbReference>
<proteinExistence type="predicted"/>
<protein>
    <submittedName>
        <fullName evidence="1">Baseplate wedge protein gp53, bacteriophage T4</fullName>
    </submittedName>
</protein>
<name>A0A6J5NUU9_9CAUD</name>
<evidence type="ECO:0000313" key="1">
    <source>
        <dbReference type="EMBL" id="CAB4162767.1"/>
    </source>
</evidence>
<reference evidence="1" key="1">
    <citation type="submission" date="2020-04" db="EMBL/GenBank/DDBJ databases">
        <authorList>
            <person name="Chiriac C."/>
            <person name="Salcher M."/>
            <person name="Ghai R."/>
            <person name="Kavagutti S V."/>
        </authorList>
    </citation>
    <scope>NUCLEOTIDE SEQUENCE</scope>
</reference>
<gene>
    <name evidence="1" type="ORF">UFOVP787_110</name>
</gene>
<sequence length="292" mass="34433">MVERYFEKFPIITYSNNSVVDITKRAVLLDKVYNTPLAFYPYTITSEERADQFSYRYYEDPFQTWIIYFSNKIVDPYYEWYLNNREFYDFMIKKYDSIDLPQQKIKHYKNDWETSENINVNGYDALTPGQKEYWEPVYGYNNTIVAYKRKPKDLIVNTNRICSYQVANSSNFIKDEICDIIFNSINQGKGQVLFSSNNVLKLQHISGTYLSNATVSITGNSYIFGNESNTNTSFISSTLSVTNIPADEEIYWAPVTYFEYETNKNEFNKTIRIIDKNFSQQLSDNLKTIMEE</sequence>
<organism evidence="1">
    <name type="scientific">uncultured Caudovirales phage</name>
    <dbReference type="NCBI Taxonomy" id="2100421"/>
    <lineage>
        <taxon>Viruses</taxon>
        <taxon>Duplodnaviria</taxon>
        <taxon>Heunggongvirae</taxon>
        <taxon>Uroviricota</taxon>
        <taxon>Caudoviricetes</taxon>
        <taxon>Peduoviridae</taxon>
        <taxon>Maltschvirus</taxon>
        <taxon>Maltschvirus maltsch</taxon>
    </lineage>
</organism>
<dbReference type="EMBL" id="LR796734">
    <property type="protein sequence ID" value="CAB4162767.1"/>
    <property type="molecule type" value="Genomic_DNA"/>
</dbReference>
<accession>A0A6J5NUU9</accession>